<dbReference type="RefSeq" id="XP_031013203.1">
    <property type="nucleotide sequence ID" value="XM_031162775.1"/>
</dbReference>
<accession>A0A366R5V0</accession>
<evidence type="ECO:0000256" key="6">
    <source>
        <dbReference type="RuleBase" id="RU361192"/>
    </source>
</evidence>
<dbReference type="InterPro" id="IPR036291">
    <property type="entry name" value="NAD(P)-bd_dom_sf"/>
</dbReference>
<dbReference type="EMBL" id="QKXC01000198">
    <property type="protein sequence ID" value="RBR12513.1"/>
    <property type="molecule type" value="Genomic_DNA"/>
</dbReference>
<dbReference type="EC" id="3.2.1.89" evidence="6"/>
<comment type="similarity">
    <text evidence="1">Belongs to the short-chain dehydrogenases/reductases (SDR) family.</text>
</comment>
<proteinExistence type="inferred from homology"/>
<dbReference type="GO" id="GO:0015926">
    <property type="term" value="F:glucosidase activity"/>
    <property type="evidence" value="ECO:0007669"/>
    <property type="project" value="InterPro"/>
</dbReference>
<comment type="similarity">
    <text evidence="2 6">Belongs to the glycosyl hydrolase 53 family.</text>
</comment>
<dbReference type="NCBIfam" id="NF005559">
    <property type="entry name" value="PRK07231.1"/>
    <property type="match status" value="1"/>
</dbReference>
<evidence type="ECO:0000256" key="1">
    <source>
        <dbReference type="ARBA" id="ARBA00006484"/>
    </source>
</evidence>
<dbReference type="Gene3D" id="3.20.20.80">
    <property type="entry name" value="Glycosidases"/>
    <property type="match status" value="1"/>
</dbReference>
<reference evidence="7 8" key="1">
    <citation type="submission" date="2018-06" db="EMBL/GenBank/DDBJ databases">
        <title>Fusarium incarnatum-equiseti species complex species 28.</title>
        <authorList>
            <person name="Gardiner D.M."/>
        </authorList>
    </citation>
    <scope>NUCLEOTIDE SEQUENCE [LARGE SCALE GENOMIC DNA]</scope>
    <source>
        <strain evidence="7 8">FIESC_28</strain>
    </source>
</reference>
<keyword evidence="8" id="KW-1185">Reference proteome</keyword>
<dbReference type="Pfam" id="PF13561">
    <property type="entry name" value="adh_short_C2"/>
    <property type="match status" value="1"/>
</dbReference>
<sequence>MSLTAKTLAGKIAVVTGASSGNGRAIALALAKASSKVVCSDLQPEARQEGYEKDLAIPTHELIKKLGGESIFQRCDVSNSSQIQELVSKASHAFGRLDIMVNNAGIFIGLKSILEETDQDFDRTMSINTRGTYFGCKYAIKQFLLQSEPATDSSGDAQSHPAVGKIINIASMGGLIGLAREPSYCASKGAVVNLTRQLAVDFGPSRINVNALCPGFLATAMVRPFIEDKALNKSLHDATPWPRLGSAKDVSDAVLFLASSQSDWVTGSIMTVDGGFTSNFCVRSTRIPFEGAADSFLYKGVGWSSVIVEERDNSVVYKDNEGVVKPLENILVEDGVNFTPERVWTVEGDYGIDYNIQLAKRAWNAGLQLGLNLHFSHTLTNPEQQDIPSGWPTDTDG</sequence>
<comment type="caution">
    <text evidence="7">The sequence shown here is derived from an EMBL/GenBank/DDBJ whole genome shotgun (WGS) entry which is preliminary data.</text>
</comment>
<keyword evidence="4" id="KW-0521">NADP</keyword>
<dbReference type="PANTHER" id="PTHR42760:SF124">
    <property type="entry name" value="SHORT-CHAIN DEHYDROGENASE_REDUCTASE"/>
    <property type="match status" value="1"/>
</dbReference>
<dbReference type="InterPro" id="IPR020904">
    <property type="entry name" value="Sc_DH/Rdtase_CS"/>
</dbReference>
<dbReference type="Gene3D" id="3.40.50.720">
    <property type="entry name" value="NAD(P)-binding Rossmann-like Domain"/>
    <property type="match status" value="1"/>
</dbReference>
<comment type="catalytic activity">
    <reaction evidence="6">
        <text>The enzyme specifically hydrolyzes (1-&gt;4)-beta-D-galactosidic linkages in type I arabinogalactans.</text>
        <dbReference type="EC" id="3.2.1.89"/>
    </reaction>
</comment>
<dbReference type="InterPro" id="IPR011683">
    <property type="entry name" value="Glyco_hydro_53"/>
</dbReference>
<dbReference type="PRINTS" id="PR00081">
    <property type="entry name" value="GDHRDH"/>
</dbReference>
<dbReference type="SUPFAM" id="SSF51445">
    <property type="entry name" value="(Trans)glycosidases"/>
    <property type="match status" value="1"/>
</dbReference>
<protein>
    <recommendedName>
        <fullName evidence="6">Arabinogalactan endo-beta-1,4-galactanase</fullName>
        <ecNumber evidence="6">3.2.1.89</ecNumber>
    </recommendedName>
</protein>
<keyword evidence="5 6" id="KW-0326">Glycosidase</keyword>
<gene>
    <name evidence="7" type="ORF">FIESC28_08637</name>
</gene>
<dbReference type="PANTHER" id="PTHR42760">
    <property type="entry name" value="SHORT-CHAIN DEHYDROGENASES/REDUCTASES FAMILY MEMBER"/>
    <property type="match status" value="1"/>
</dbReference>
<dbReference type="PRINTS" id="PR00080">
    <property type="entry name" value="SDRFAMILY"/>
</dbReference>
<dbReference type="SUPFAM" id="SSF51735">
    <property type="entry name" value="NAD(P)-binding Rossmann-fold domains"/>
    <property type="match status" value="1"/>
</dbReference>
<keyword evidence="3 6" id="KW-0378">Hydrolase</keyword>
<dbReference type="FunFam" id="3.40.50.720:FF:000084">
    <property type="entry name" value="Short-chain dehydrogenase reductase"/>
    <property type="match status" value="1"/>
</dbReference>
<evidence type="ECO:0000256" key="3">
    <source>
        <dbReference type="ARBA" id="ARBA00022801"/>
    </source>
</evidence>
<evidence type="ECO:0000313" key="8">
    <source>
        <dbReference type="Proteomes" id="UP000253153"/>
    </source>
</evidence>
<evidence type="ECO:0000256" key="2">
    <source>
        <dbReference type="ARBA" id="ARBA00010687"/>
    </source>
</evidence>
<dbReference type="GO" id="GO:0016616">
    <property type="term" value="F:oxidoreductase activity, acting on the CH-OH group of donors, NAD or NADP as acceptor"/>
    <property type="evidence" value="ECO:0007669"/>
    <property type="project" value="TreeGrafter"/>
</dbReference>
<dbReference type="CDD" id="cd05233">
    <property type="entry name" value="SDR_c"/>
    <property type="match status" value="1"/>
</dbReference>
<dbReference type="AlphaFoldDB" id="A0A366R5V0"/>
<evidence type="ECO:0000313" key="7">
    <source>
        <dbReference type="EMBL" id="RBR12513.1"/>
    </source>
</evidence>
<dbReference type="Proteomes" id="UP000253153">
    <property type="component" value="Unassembled WGS sequence"/>
</dbReference>
<dbReference type="Pfam" id="PF07745">
    <property type="entry name" value="Glyco_hydro_53"/>
    <property type="match status" value="1"/>
</dbReference>
<evidence type="ECO:0000256" key="5">
    <source>
        <dbReference type="ARBA" id="ARBA00023295"/>
    </source>
</evidence>
<dbReference type="OrthoDB" id="47007at2759"/>
<organism evidence="7 8">
    <name type="scientific">Fusarium coffeatum</name>
    <dbReference type="NCBI Taxonomy" id="231269"/>
    <lineage>
        <taxon>Eukaryota</taxon>
        <taxon>Fungi</taxon>
        <taxon>Dikarya</taxon>
        <taxon>Ascomycota</taxon>
        <taxon>Pezizomycotina</taxon>
        <taxon>Sordariomycetes</taxon>
        <taxon>Hypocreomycetidae</taxon>
        <taxon>Hypocreales</taxon>
        <taxon>Nectriaceae</taxon>
        <taxon>Fusarium</taxon>
        <taxon>Fusarium incarnatum-equiseti species complex</taxon>
    </lineage>
</organism>
<dbReference type="GO" id="GO:0031218">
    <property type="term" value="F:arabinogalactan endo-1,4-beta-galactosidase activity"/>
    <property type="evidence" value="ECO:0007669"/>
    <property type="project" value="UniProtKB-EC"/>
</dbReference>
<dbReference type="PROSITE" id="PS00061">
    <property type="entry name" value="ADH_SHORT"/>
    <property type="match status" value="1"/>
</dbReference>
<dbReference type="InterPro" id="IPR017853">
    <property type="entry name" value="GH"/>
</dbReference>
<name>A0A366R5V0_9HYPO</name>
<dbReference type="GeneID" id="41998071"/>
<evidence type="ECO:0000256" key="4">
    <source>
        <dbReference type="ARBA" id="ARBA00022857"/>
    </source>
</evidence>
<dbReference type="InterPro" id="IPR002347">
    <property type="entry name" value="SDR_fam"/>
</dbReference>